<dbReference type="EC" id="1.6.2.2" evidence="4"/>
<feature type="domain" description="FAD-binding FR-type" evidence="14">
    <location>
        <begin position="43"/>
        <end position="154"/>
    </location>
</feature>
<comment type="caution">
    <text evidence="15">The sequence shown here is derived from an EMBL/GenBank/DDBJ whole genome shotgun (WGS) entry which is preliminary data.</text>
</comment>
<feature type="binding site" evidence="12">
    <location>
        <position position="130"/>
    </location>
    <ligand>
        <name>FAD</name>
        <dbReference type="ChEBI" id="CHEBI:57692"/>
    </ligand>
</feature>
<dbReference type="InterPro" id="IPR008333">
    <property type="entry name" value="Cbr1-like_FAD-bd_dom"/>
</dbReference>
<dbReference type="GO" id="GO:0005741">
    <property type="term" value="C:mitochondrial outer membrane"/>
    <property type="evidence" value="ECO:0007669"/>
    <property type="project" value="UniProtKB-SubCell"/>
</dbReference>
<feature type="binding site" evidence="12">
    <location>
        <position position="120"/>
    </location>
    <ligand>
        <name>FAD</name>
        <dbReference type="ChEBI" id="CHEBI:57692"/>
    </ligand>
</feature>
<dbReference type="AlphaFoldDB" id="A0AAD5X1B6"/>
<comment type="similarity">
    <text evidence="3">Belongs to the flavoprotein pyridine nucleotide cytochrome reductase family.</text>
</comment>
<evidence type="ECO:0000256" key="3">
    <source>
        <dbReference type="ARBA" id="ARBA00006105"/>
    </source>
</evidence>
<dbReference type="InterPro" id="IPR017938">
    <property type="entry name" value="Riboflavin_synthase-like_b-brl"/>
</dbReference>
<dbReference type="PANTHER" id="PTHR19370">
    <property type="entry name" value="NADH-CYTOCHROME B5 REDUCTASE"/>
    <property type="match status" value="1"/>
</dbReference>
<evidence type="ECO:0000256" key="13">
    <source>
        <dbReference type="SAM" id="MobiDB-lite"/>
    </source>
</evidence>
<dbReference type="Gene3D" id="2.40.30.10">
    <property type="entry name" value="Translation factors"/>
    <property type="match status" value="1"/>
</dbReference>
<dbReference type="PANTHER" id="PTHR19370:SF171">
    <property type="entry name" value="NADH-CYTOCHROME B5 REDUCTASE 2"/>
    <property type="match status" value="1"/>
</dbReference>
<dbReference type="InterPro" id="IPR001433">
    <property type="entry name" value="OxRdtase_FAD/NAD-bd"/>
</dbReference>
<feature type="binding site" evidence="12">
    <location>
        <position position="101"/>
    </location>
    <ligand>
        <name>FAD</name>
        <dbReference type="ChEBI" id="CHEBI:57692"/>
    </ligand>
</feature>
<evidence type="ECO:0000256" key="7">
    <source>
        <dbReference type="ARBA" id="ARBA00022827"/>
    </source>
</evidence>
<dbReference type="EMBL" id="JADGJD010001289">
    <property type="protein sequence ID" value="KAJ3044553.1"/>
    <property type="molecule type" value="Genomic_DNA"/>
</dbReference>
<dbReference type="InterPro" id="IPR039261">
    <property type="entry name" value="FNR_nucleotide-bd"/>
</dbReference>
<keyword evidence="16" id="KW-1185">Reference proteome</keyword>
<feature type="region of interest" description="Disordered" evidence="13">
    <location>
        <begin position="1"/>
        <end position="31"/>
    </location>
</feature>
<dbReference type="CDD" id="cd06183">
    <property type="entry name" value="cyt_b5_reduct_like"/>
    <property type="match status" value="1"/>
</dbReference>
<dbReference type="PRINTS" id="PR00406">
    <property type="entry name" value="CYTB5RDTASE"/>
</dbReference>
<evidence type="ECO:0000256" key="12">
    <source>
        <dbReference type="PIRSR" id="PIRSR601834-1"/>
    </source>
</evidence>
<dbReference type="FunFam" id="3.40.50.80:FF:000009">
    <property type="entry name" value="NADH-cytochrome b5 reductase"/>
    <property type="match status" value="1"/>
</dbReference>
<evidence type="ECO:0000256" key="4">
    <source>
        <dbReference type="ARBA" id="ARBA00012011"/>
    </source>
</evidence>
<name>A0AAD5X1B6_9FUNG</name>
<dbReference type="InterPro" id="IPR001834">
    <property type="entry name" value="CBR-like"/>
</dbReference>
<dbReference type="Gene3D" id="3.40.50.80">
    <property type="entry name" value="Nucleotide-binding domain of ferredoxin-NADP reductase (FNR) module"/>
    <property type="match status" value="1"/>
</dbReference>
<gene>
    <name evidence="15" type="primary">MCR1_2</name>
    <name evidence="15" type="ORF">HK097_001441</name>
</gene>
<dbReference type="Pfam" id="PF00175">
    <property type="entry name" value="NAD_binding_1"/>
    <property type="match status" value="1"/>
</dbReference>
<keyword evidence="8" id="KW-1133">Transmembrane helix</keyword>
<evidence type="ECO:0000256" key="11">
    <source>
        <dbReference type="ARBA" id="ARBA00023136"/>
    </source>
</evidence>
<evidence type="ECO:0000259" key="14">
    <source>
        <dbReference type="PROSITE" id="PS51384"/>
    </source>
</evidence>
<feature type="binding site" evidence="12">
    <location>
        <position position="129"/>
    </location>
    <ligand>
        <name>FAD</name>
        <dbReference type="ChEBI" id="CHEBI:57692"/>
    </ligand>
</feature>
<proteinExistence type="inferred from homology"/>
<keyword evidence="11" id="KW-0472">Membrane</keyword>
<evidence type="ECO:0000256" key="6">
    <source>
        <dbReference type="ARBA" id="ARBA00022692"/>
    </source>
</evidence>
<reference evidence="15" key="1">
    <citation type="submission" date="2020-05" db="EMBL/GenBank/DDBJ databases">
        <title>Phylogenomic resolution of chytrid fungi.</title>
        <authorList>
            <person name="Stajich J.E."/>
            <person name="Amses K."/>
            <person name="Simmons R."/>
            <person name="Seto K."/>
            <person name="Myers J."/>
            <person name="Bonds A."/>
            <person name="Quandt C.A."/>
            <person name="Barry K."/>
            <person name="Liu P."/>
            <person name="Grigoriev I."/>
            <person name="Longcore J.E."/>
            <person name="James T.Y."/>
        </authorList>
    </citation>
    <scope>NUCLEOTIDE SEQUENCE</scope>
    <source>
        <strain evidence="15">JEL0318</strain>
    </source>
</reference>
<evidence type="ECO:0000256" key="5">
    <source>
        <dbReference type="ARBA" id="ARBA00022630"/>
    </source>
</evidence>
<keyword evidence="9" id="KW-0560">Oxidoreductase</keyword>
<comment type="cofactor">
    <cofactor evidence="1 12">
        <name>FAD</name>
        <dbReference type="ChEBI" id="CHEBI:57692"/>
    </cofactor>
</comment>
<evidence type="ECO:0000256" key="9">
    <source>
        <dbReference type="ARBA" id="ARBA00023002"/>
    </source>
</evidence>
<dbReference type="PROSITE" id="PS51384">
    <property type="entry name" value="FAD_FR"/>
    <property type="match status" value="1"/>
</dbReference>
<protein>
    <recommendedName>
        <fullName evidence="4">cytochrome-b5 reductase</fullName>
        <ecNumber evidence="4">1.6.2.2</ecNumber>
    </recommendedName>
</protein>
<organism evidence="15 16">
    <name type="scientific">Rhizophlyctis rosea</name>
    <dbReference type="NCBI Taxonomy" id="64517"/>
    <lineage>
        <taxon>Eukaryota</taxon>
        <taxon>Fungi</taxon>
        <taxon>Fungi incertae sedis</taxon>
        <taxon>Chytridiomycota</taxon>
        <taxon>Chytridiomycota incertae sedis</taxon>
        <taxon>Chytridiomycetes</taxon>
        <taxon>Rhizophlyctidales</taxon>
        <taxon>Rhizophlyctidaceae</taxon>
        <taxon>Rhizophlyctis</taxon>
    </lineage>
</organism>
<feature type="binding site" evidence="12">
    <location>
        <position position="122"/>
    </location>
    <ligand>
        <name>FAD</name>
        <dbReference type="ChEBI" id="CHEBI:57692"/>
    </ligand>
</feature>
<dbReference type="SUPFAM" id="SSF52343">
    <property type="entry name" value="Ferredoxin reductase-like, C-terminal NADP-linked domain"/>
    <property type="match status" value="1"/>
</dbReference>
<evidence type="ECO:0000256" key="1">
    <source>
        <dbReference type="ARBA" id="ARBA00001974"/>
    </source>
</evidence>
<evidence type="ECO:0000313" key="16">
    <source>
        <dbReference type="Proteomes" id="UP001212841"/>
    </source>
</evidence>
<feature type="binding site" evidence="12">
    <location>
        <position position="103"/>
    </location>
    <ligand>
        <name>FAD</name>
        <dbReference type="ChEBI" id="CHEBI:57692"/>
    </ligand>
</feature>
<keyword evidence="6" id="KW-0812">Transmembrane</keyword>
<keyword evidence="7 12" id="KW-0274">FAD</keyword>
<dbReference type="GO" id="GO:0090524">
    <property type="term" value="F:cytochrome-b5 reductase activity, acting on NADH"/>
    <property type="evidence" value="ECO:0007669"/>
    <property type="project" value="UniProtKB-EC"/>
</dbReference>
<dbReference type="SUPFAM" id="SSF63380">
    <property type="entry name" value="Riboflavin synthase domain-like"/>
    <property type="match status" value="1"/>
</dbReference>
<feature type="binding site" evidence="12">
    <location>
        <position position="171"/>
    </location>
    <ligand>
        <name>FAD</name>
        <dbReference type="ChEBI" id="CHEBI:57692"/>
    </ligand>
</feature>
<keyword evidence="10" id="KW-0520">NAD</keyword>
<dbReference type="Pfam" id="PF00970">
    <property type="entry name" value="FAD_binding_6"/>
    <property type="match status" value="1"/>
</dbReference>
<feature type="binding site" evidence="12">
    <location>
        <position position="102"/>
    </location>
    <ligand>
        <name>FAD</name>
        <dbReference type="ChEBI" id="CHEBI:57692"/>
    </ligand>
</feature>
<evidence type="ECO:0000256" key="10">
    <source>
        <dbReference type="ARBA" id="ARBA00023027"/>
    </source>
</evidence>
<evidence type="ECO:0000256" key="2">
    <source>
        <dbReference type="ARBA" id="ARBA00004572"/>
    </source>
</evidence>
<keyword evidence="5 12" id="KW-0285">Flavoprotein</keyword>
<dbReference type="Proteomes" id="UP001212841">
    <property type="component" value="Unassembled WGS sequence"/>
</dbReference>
<dbReference type="FunFam" id="2.40.30.10:FF:000069">
    <property type="entry name" value="NADH-cytochrome b5 reductase"/>
    <property type="match status" value="1"/>
</dbReference>
<evidence type="ECO:0000256" key="8">
    <source>
        <dbReference type="ARBA" id="ARBA00022989"/>
    </source>
</evidence>
<sequence>MTTGTVEQSAAYYATSESNTKPTVTSKTPKVDVKNPKPALIADQFVSFELKSVHDVNHNTKTFRFALPEGTTELGLPTASAVVTKFVKGTKPDGKPDVVIRPYTPLEDPADGYTGYFDLLIKKYPNGPMSTHIFSLKPGDKLDVKGPIPKWPYKANEFKKVGLIAGGTGITPNLQVIQRILSNPEDKTHIALVFANIAEEDILLKSYFDDLQKKHSDRFNVYYVLEKPPKGWTQGVGYVSEQIVKEQLPKPGEGKVFICGPNQMLAAISGTKTPDYKQGEVGGILKKLGYTENDVYKF</sequence>
<accession>A0AAD5X1B6</accession>
<evidence type="ECO:0000313" key="15">
    <source>
        <dbReference type="EMBL" id="KAJ3044553.1"/>
    </source>
</evidence>
<dbReference type="InterPro" id="IPR017927">
    <property type="entry name" value="FAD-bd_FR_type"/>
</dbReference>
<comment type="subcellular location">
    <subcellularLocation>
        <location evidence="2">Mitochondrion outer membrane</location>
        <topology evidence="2">Single-pass membrane protein</topology>
    </subcellularLocation>
</comment>